<evidence type="ECO:0000313" key="1">
    <source>
        <dbReference type="EMBL" id="RCK50648.1"/>
    </source>
</evidence>
<protein>
    <submittedName>
        <fullName evidence="1">Uncharacterized protein</fullName>
    </submittedName>
</protein>
<proteinExistence type="predicted"/>
<comment type="caution">
    <text evidence="1">The sequence shown here is derived from an EMBL/GenBank/DDBJ whole genome shotgun (WGS) entry which is preliminary data.</text>
</comment>
<accession>A0A367XAG9</accession>
<dbReference type="AlphaFoldDB" id="A0A367XAG9"/>
<reference evidence="1 2" key="1">
    <citation type="submission" date="2014-07" db="EMBL/GenBank/DDBJ databases">
        <title>Draft genome sequence of Thalassospira xiamenensis IB13.</title>
        <authorList>
            <person name="Lai Q."/>
            <person name="Shao Z."/>
        </authorList>
    </citation>
    <scope>NUCLEOTIDE SEQUENCE [LARGE SCALE GENOMIC DNA]</scope>
    <source>
        <strain evidence="1 2">IB13</strain>
    </source>
</reference>
<name>A0A367XAG9_9PROT</name>
<evidence type="ECO:0000313" key="2">
    <source>
        <dbReference type="Proteomes" id="UP000252266"/>
    </source>
</evidence>
<organism evidence="1 2">
    <name type="scientific">Thalassospira xiamenensis</name>
    <dbReference type="NCBI Taxonomy" id="220697"/>
    <lineage>
        <taxon>Bacteria</taxon>
        <taxon>Pseudomonadati</taxon>
        <taxon>Pseudomonadota</taxon>
        <taxon>Alphaproteobacteria</taxon>
        <taxon>Rhodospirillales</taxon>
        <taxon>Thalassospiraceae</taxon>
        <taxon>Thalassospira</taxon>
    </lineage>
</organism>
<sequence>MTPEESGFVYSALLRYRLIETVPSGTRKARLGEVRAAEILADASEEELNSFRLFLEGQGFRLETFTASEMPDIADQAYCVIYVGSKLEDCPPILTPVRVFEDLKRSREFGNTNKEISCWWMFLWLVYLTFLYESRDWREVSKYSSRIIRLDIFQERAASYLSKAQHEISENQGSWFAKELVGSDGNDRISNNGLSRMCKKFLSIQADNRLIVEITPKSQEYRQTLLGAADIARKFQEELRFIFPQSDVLEDAQSALEKDPV</sequence>
<dbReference type="Proteomes" id="UP000252266">
    <property type="component" value="Unassembled WGS sequence"/>
</dbReference>
<dbReference type="EMBL" id="JPWJ01000005">
    <property type="protein sequence ID" value="RCK50648.1"/>
    <property type="molecule type" value="Genomic_DNA"/>
</dbReference>
<dbReference type="RefSeq" id="WP_062960303.1">
    <property type="nucleotide sequence ID" value="NZ_JPWJ01000005.1"/>
</dbReference>
<gene>
    <name evidence="1" type="ORF">TH44_11775</name>
</gene>